<feature type="domain" description="SIS" evidence="5">
    <location>
        <begin position="113"/>
        <end position="251"/>
    </location>
</feature>
<keyword evidence="1" id="KW-0805">Transcription regulation</keyword>
<dbReference type="Gene3D" id="1.10.10.10">
    <property type="entry name" value="Winged helix-like DNA-binding domain superfamily/Winged helix DNA-binding domain"/>
    <property type="match status" value="1"/>
</dbReference>
<dbReference type="InterPro" id="IPR046348">
    <property type="entry name" value="SIS_dom_sf"/>
</dbReference>
<dbReference type="InterPro" id="IPR009057">
    <property type="entry name" value="Homeodomain-like_sf"/>
</dbReference>
<keyword evidence="7" id="KW-1185">Reference proteome</keyword>
<sequence length="251" mass="28768">MNLVQFMKLRESLSPTEALVFDFCYENKAKLEQMTIQSLANQLYISPATISRMAQKMGFSGFKEYKYTLLLLNTEPISRDQPLPDYLEHYQQEVVQNINHTFQSIHLEQIESFMDWMTQAQSIEVFAIGGSSISGLDFARKLQSLNYNIHARQDWDDLLRISKLLKANDLAIFFSLSGTTKLILDCANNLLANGVKMIAFVGNPEAELLERSDLSFVCPSIYHYQGEADLSSRISFNTLTDLLIWRLNEKN</sequence>
<dbReference type="Pfam" id="PF01380">
    <property type="entry name" value="SIS"/>
    <property type="match status" value="1"/>
</dbReference>
<evidence type="ECO:0000313" key="7">
    <source>
        <dbReference type="Proteomes" id="UP000721415"/>
    </source>
</evidence>
<keyword evidence="2" id="KW-0238">DNA-binding</keyword>
<evidence type="ECO:0000256" key="1">
    <source>
        <dbReference type="ARBA" id="ARBA00023015"/>
    </source>
</evidence>
<dbReference type="Proteomes" id="UP000721415">
    <property type="component" value="Unassembled WGS sequence"/>
</dbReference>
<evidence type="ECO:0000256" key="2">
    <source>
        <dbReference type="ARBA" id="ARBA00023125"/>
    </source>
</evidence>
<dbReference type="InterPro" id="IPR036388">
    <property type="entry name" value="WH-like_DNA-bd_sf"/>
</dbReference>
<comment type="caution">
    <text evidence="6">The sequence shown here is derived from an EMBL/GenBank/DDBJ whole genome shotgun (WGS) entry which is preliminary data.</text>
</comment>
<protein>
    <submittedName>
        <fullName evidence="6">MurR/RpiR family transcriptional regulator</fullName>
    </submittedName>
</protein>
<keyword evidence="3" id="KW-0804">Transcription</keyword>
<accession>A0ABS0LRU4</accession>
<dbReference type="PANTHER" id="PTHR30514:SF1">
    <property type="entry name" value="HTH-TYPE TRANSCRIPTIONAL REGULATOR HEXR-RELATED"/>
    <property type="match status" value="1"/>
</dbReference>
<name>A0ABS0LRU4_9LACT</name>
<dbReference type="EMBL" id="JACBXQ010000005">
    <property type="protein sequence ID" value="MBG9986885.1"/>
    <property type="molecule type" value="Genomic_DNA"/>
</dbReference>
<evidence type="ECO:0000256" key="3">
    <source>
        <dbReference type="ARBA" id="ARBA00023163"/>
    </source>
</evidence>
<gene>
    <name evidence="6" type="ORF">HZY91_08295</name>
</gene>
<dbReference type="SUPFAM" id="SSF46689">
    <property type="entry name" value="Homeodomain-like"/>
    <property type="match status" value="1"/>
</dbReference>
<evidence type="ECO:0000259" key="4">
    <source>
        <dbReference type="PROSITE" id="PS51071"/>
    </source>
</evidence>
<proteinExistence type="predicted"/>
<feature type="domain" description="HTH rpiR-type" evidence="4">
    <location>
        <begin position="1"/>
        <end position="76"/>
    </location>
</feature>
<dbReference type="SUPFAM" id="SSF53697">
    <property type="entry name" value="SIS domain"/>
    <property type="match status" value="1"/>
</dbReference>
<dbReference type="PROSITE" id="PS51464">
    <property type="entry name" value="SIS"/>
    <property type="match status" value="1"/>
</dbReference>
<dbReference type="PROSITE" id="PS51071">
    <property type="entry name" value="HTH_RPIR"/>
    <property type="match status" value="1"/>
</dbReference>
<dbReference type="InterPro" id="IPR000281">
    <property type="entry name" value="HTH_RpiR"/>
</dbReference>
<dbReference type="RefSeq" id="WP_197115806.1">
    <property type="nucleotide sequence ID" value="NZ_JACBXQ010000005.1"/>
</dbReference>
<evidence type="ECO:0000259" key="5">
    <source>
        <dbReference type="PROSITE" id="PS51464"/>
    </source>
</evidence>
<dbReference type="Gene3D" id="3.40.50.10490">
    <property type="entry name" value="Glucose-6-phosphate isomerase like protein, domain 1"/>
    <property type="match status" value="1"/>
</dbReference>
<dbReference type="InterPro" id="IPR047640">
    <property type="entry name" value="RpiR-like"/>
</dbReference>
<dbReference type="Pfam" id="PF01418">
    <property type="entry name" value="HTH_6"/>
    <property type="match status" value="1"/>
</dbReference>
<reference evidence="6 7" key="1">
    <citation type="submission" date="2020-07" db="EMBL/GenBank/DDBJ databases">
        <title>Facklamia lactis sp. nov., isolated from raw milk.</title>
        <authorList>
            <person name="Doll E.V."/>
            <person name="Huptas C."/>
            <person name="Staib L."/>
            <person name="Wenning M."/>
            <person name="Scherer S."/>
        </authorList>
    </citation>
    <scope>NUCLEOTIDE SEQUENCE [LARGE SCALE GENOMIC DNA]</scope>
    <source>
        <strain evidence="6 7">DSM 111018</strain>
    </source>
</reference>
<organism evidence="6 7">
    <name type="scientific">Facklamia lactis</name>
    <dbReference type="NCBI Taxonomy" id="2749967"/>
    <lineage>
        <taxon>Bacteria</taxon>
        <taxon>Bacillati</taxon>
        <taxon>Bacillota</taxon>
        <taxon>Bacilli</taxon>
        <taxon>Lactobacillales</taxon>
        <taxon>Aerococcaceae</taxon>
        <taxon>Facklamia</taxon>
    </lineage>
</organism>
<evidence type="ECO:0000313" key="6">
    <source>
        <dbReference type="EMBL" id="MBG9986885.1"/>
    </source>
</evidence>
<dbReference type="CDD" id="cd05013">
    <property type="entry name" value="SIS_RpiR"/>
    <property type="match status" value="1"/>
</dbReference>
<dbReference type="InterPro" id="IPR001347">
    <property type="entry name" value="SIS_dom"/>
</dbReference>
<dbReference type="InterPro" id="IPR035472">
    <property type="entry name" value="RpiR-like_SIS"/>
</dbReference>
<dbReference type="PANTHER" id="PTHR30514">
    <property type="entry name" value="GLUCOKINASE"/>
    <property type="match status" value="1"/>
</dbReference>